<evidence type="ECO:0000313" key="4">
    <source>
        <dbReference type="Proteomes" id="UP000037510"/>
    </source>
</evidence>
<keyword evidence="3" id="KW-0808">Transferase</keyword>
<comment type="caution">
    <text evidence="3">The sequence shown here is derived from an EMBL/GenBank/DDBJ whole genome shotgun (WGS) entry which is preliminary data.</text>
</comment>
<protein>
    <submittedName>
        <fullName evidence="3">Putative rho/rac-interacting citron kinase</fullName>
    </submittedName>
</protein>
<dbReference type="STRING" id="104452.A0A0L7LTD0"/>
<dbReference type="GO" id="GO:0016301">
    <property type="term" value="F:kinase activity"/>
    <property type="evidence" value="ECO:0007669"/>
    <property type="project" value="UniProtKB-KW"/>
</dbReference>
<feature type="region of interest" description="Disordered" evidence="1">
    <location>
        <begin position="460"/>
        <end position="486"/>
    </location>
</feature>
<feature type="compositionally biased region" description="Polar residues" evidence="1">
    <location>
        <begin position="460"/>
        <end position="484"/>
    </location>
</feature>
<keyword evidence="3" id="KW-0418">Kinase</keyword>
<reference evidence="3 4" key="1">
    <citation type="journal article" date="2015" name="Genome Biol. Evol.">
        <title>The genome of winter moth (Operophtera brumata) provides a genomic perspective on sexual dimorphism and phenology.</title>
        <authorList>
            <person name="Derks M.F."/>
            <person name="Smit S."/>
            <person name="Salis L."/>
            <person name="Schijlen E."/>
            <person name="Bossers A."/>
            <person name="Mateman C."/>
            <person name="Pijl A.S."/>
            <person name="de Ridder D."/>
            <person name="Groenen M.A."/>
            <person name="Visser M.E."/>
            <person name="Megens H.J."/>
        </authorList>
    </citation>
    <scope>NUCLEOTIDE SEQUENCE [LARGE SCALE GENOMIC DNA]</scope>
    <source>
        <strain evidence="3">WM2013NL</strain>
        <tissue evidence="3">Head and thorax</tissue>
    </source>
</reference>
<feature type="domain" description="CNH" evidence="2">
    <location>
        <begin position="144"/>
        <end position="303"/>
    </location>
</feature>
<accession>A0A0L7LTD0</accession>
<dbReference type="InterPro" id="IPR001180">
    <property type="entry name" value="CNH_dom"/>
</dbReference>
<proteinExistence type="predicted"/>
<dbReference type="AlphaFoldDB" id="A0A0L7LTD0"/>
<dbReference type="Proteomes" id="UP000037510">
    <property type="component" value="Unassembled WGS sequence"/>
</dbReference>
<dbReference type="Pfam" id="PF00780">
    <property type="entry name" value="CNH"/>
    <property type="match status" value="1"/>
</dbReference>
<organism evidence="3 4">
    <name type="scientific">Operophtera brumata</name>
    <name type="common">Winter moth</name>
    <name type="synonym">Phalaena brumata</name>
    <dbReference type="NCBI Taxonomy" id="104452"/>
    <lineage>
        <taxon>Eukaryota</taxon>
        <taxon>Metazoa</taxon>
        <taxon>Ecdysozoa</taxon>
        <taxon>Arthropoda</taxon>
        <taxon>Hexapoda</taxon>
        <taxon>Insecta</taxon>
        <taxon>Pterygota</taxon>
        <taxon>Neoptera</taxon>
        <taxon>Endopterygota</taxon>
        <taxon>Lepidoptera</taxon>
        <taxon>Glossata</taxon>
        <taxon>Ditrysia</taxon>
        <taxon>Geometroidea</taxon>
        <taxon>Geometridae</taxon>
        <taxon>Larentiinae</taxon>
        <taxon>Operophtera</taxon>
    </lineage>
</organism>
<evidence type="ECO:0000259" key="2">
    <source>
        <dbReference type="Pfam" id="PF00780"/>
    </source>
</evidence>
<evidence type="ECO:0000256" key="1">
    <source>
        <dbReference type="SAM" id="MobiDB-lite"/>
    </source>
</evidence>
<sequence>MHARCADGALMLRSGERELRAALVDGAARNLPQNEANRAFTIKLESPDKGSVAAIVCSNLSERASWLSKLQAAPAAVSLRYGPATISQLEARPCSALYVAPNAVAIVCSNLSEHASWLSKLQVAPAAVSLCYGPATMSQLEARPCSALYVAPNAVAIAVACGRRVFILRFDATVSEFKTSRSLTVDRPPHSLLLTTRCLYIAGEKPLKINLPSGALETFASDVTTVAAATKQHSPPKAILLIREKPVEILLCYIECGVFVDEYGKRTRNEDPKWSSTIHSWEFVAPFLYIIGEDKVTIIYLNDEAYKSPPCTCDNHSVASSLSECYMPEVFELKVNEPSLLGTAPKGIIIQTKDDECYNVCIVEGMAAFRSIGASVESLDTVVSDAKGSSVDLAQSQTDLSSPHEVSQESVEATTGFLADIRTRARQLRAKNRQDQSDDMIKQILTTEVGIKRLSVSRKSPVTTSEFDSDSTGSEGKTASSKGTNDLCAEMFTRQVRFQQN</sequence>
<dbReference type="EMBL" id="JTDY01000139">
    <property type="protein sequence ID" value="KOB78639.1"/>
    <property type="molecule type" value="Genomic_DNA"/>
</dbReference>
<name>A0A0L7LTD0_OPEBR</name>
<evidence type="ECO:0000313" key="3">
    <source>
        <dbReference type="EMBL" id="KOB78639.1"/>
    </source>
</evidence>
<keyword evidence="4" id="KW-1185">Reference proteome</keyword>
<gene>
    <name evidence="3" type="ORF">OBRU01_01284</name>
</gene>